<dbReference type="Proteomes" id="UP000275719">
    <property type="component" value="Unassembled WGS sequence"/>
</dbReference>
<proteinExistence type="predicted"/>
<organism evidence="1 2">
    <name type="scientific">Paenimyroides tangerinum</name>
    <dbReference type="NCBI Taxonomy" id="2488728"/>
    <lineage>
        <taxon>Bacteria</taxon>
        <taxon>Pseudomonadati</taxon>
        <taxon>Bacteroidota</taxon>
        <taxon>Flavobacteriia</taxon>
        <taxon>Flavobacteriales</taxon>
        <taxon>Flavobacteriaceae</taxon>
        <taxon>Paenimyroides</taxon>
    </lineage>
</organism>
<dbReference type="EMBL" id="RQVQ01000015">
    <property type="protein sequence ID" value="RRJ90613.1"/>
    <property type="molecule type" value="Genomic_DNA"/>
</dbReference>
<evidence type="ECO:0000313" key="1">
    <source>
        <dbReference type="EMBL" id="RRJ90613.1"/>
    </source>
</evidence>
<comment type="caution">
    <text evidence="1">The sequence shown here is derived from an EMBL/GenBank/DDBJ whole genome shotgun (WGS) entry which is preliminary data.</text>
</comment>
<gene>
    <name evidence="1" type="ORF">EG240_07905</name>
</gene>
<keyword evidence="2" id="KW-1185">Reference proteome</keyword>
<protein>
    <recommendedName>
        <fullName evidence="3">DUF1963 domain-containing protein</fullName>
    </recommendedName>
</protein>
<dbReference type="AlphaFoldDB" id="A0A3P3WDI4"/>
<evidence type="ECO:0008006" key="3">
    <source>
        <dbReference type="Google" id="ProtNLM"/>
    </source>
</evidence>
<name>A0A3P3WDI4_9FLAO</name>
<dbReference type="RefSeq" id="WP_125018856.1">
    <property type="nucleotide sequence ID" value="NZ_RQVQ01000015.1"/>
</dbReference>
<accession>A0A3P3WDI4</accession>
<dbReference type="OrthoDB" id="1029961at2"/>
<evidence type="ECO:0000313" key="2">
    <source>
        <dbReference type="Proteomes" id="UP000275719"/>
    </source>
</evidence>
<sequence length="183" mass="21400">MNLIAKISQNSKNEIIGRIGGNIPYYLLEKAEVITGYNFYITFQNPDNIDEYISILVPKSYDTMIDNNIYPNCLVKVFAHKFSEESDNIEYTLDSITKTAIKGFNKSDEFNFITKSDNPNLIQDEDYYSEALEKDNYTFFVQIDEDYYSENLINGNYIFGYGALYLYRHKKTNEIIAGFWQYS</sequence>
<reference evidence="1 2" key="1">
    <citation type="submission" date="2018-11" db="EMBL/GenBank/DDBJ databases">
        <title>Flavobacterium sp. nov., YIM 102701-2 draft genome.</title>
        <authorList>
            <person name="Li G."/>
            <person name="Jiang Y."/>
        </authorList>
    </citation>
    <scope>NUCLEOTIDE SEQUENCE [LARGE SCALE GENOMIC DNA]</scope>
    <source>
        <strain evidence="1 2">YIM 102701-2</strain>
    </source>
</reference>